<dbReference type="Pfam" id="PF00246">
    <property type="entry name" value="Peptidase_M14"/>
    <property type="match status" value="1"/>
</dbReference>
<evidence type="ECO:0000256" key="9">
    <source>
        <dbReference type="SAM" id="SignalP"/>
    </source>
</evidence>
<keyword evidence="6" id="KW-0482">Metalloprotease</keyword>
<comment type="cofactor">
    <cofactor evidence="1">
        <name>Zn(2+)</name>
        <dbReference type="ChEBI" id="CHEBI:29105"/>
    </cofactor>
</comment>
<feature type="chain" id="PRO_5041271391" evidence="9">
    <location>
        <begin position="17"/>
        <end position="444"/>
    </location>
</feature>
<evidence type="ECO:0000256" key="8">
    <source>
        <dbReference type="SAM" id="MobiDB-lite"/>
    </source>
</evidence>
<proteinExistence type="inferred from homology"/>
<feature type="compositionally biased region" description="Basic and acidic residues" evidence="8">
    <location>
        <begin position="32"/>
        <end position="42"/>
    </location>
</feature>
<name>A0AA39YT09_9PEZI</name>
<evidence type="ECO:0000313" key="12">
    <source>
        <dbReference type="Proteomes" id="UP001174936"/>
    </source>
</evidence>
<accession>A0AA39YT09</accession>
<evidence type="ECO:0000256" key="7">
    <source>
        <dbReference type="PROSITE-ProRule" id="PRU01379"/>
    </source>
</evidence>
<keyword evidence="9" id="KW-0732">Signal</keyword>
<keyword evidence="11" id="KW-0121">Carboxypeptidase</keyword>
<dbReference type="PROSITE" id="PS51257">
    <property type="entry name" value="PROKAR_LIPOPROTEIN"/>
    <property type="match status" value="1"/>
</dbReference>
<keyword evidence="5" id="KW-0862">Zinc</keyword>
<dbReference type="GO" id="GO:0004181">
    <property type="term" value="F:metallocarboxypeptidase activity"/>
    <property type="evidence" value="ECO:0007669"/>
    <property type="project" value="InterPro"/>
</dbReference>
<dbReference type="AlphaFoldDB" id="A0AA39YT09"/>
<evidence type="ECO:0000256" key="6">
    <source>
        <dbReference type="ARBA" id="ARBA00023049"/>
    </source>
</evidence>
<keyword evidence="12" id="KW-1185">Reference proteome</keyword>
<evidence type="ECO:0000256" key="5">
    <source>
        <dbReference type="ARBA" id="ARBA00022833"/>
    </source>
</evidence>
<dbReference type="InterPro" id="IPR000834">
    <property type="entry name" value="Peptidase_M14"/>
</dbReference>
<sequence length="444" mass="48418">MRLPTLVSLITHLSFASSCLLEIERNGGHVVDRSEPLRRRQAPDNSVPVGSGDRFNNGAIVPRGLGVSPPTEPSDIYNLVEIKSAVKALCQEFNLPYFEAPYRTYENRTVFGFRVGGKPNKPQNKGYQVMLESAIHARERGGPDHLLNFVSDLLFAKRANVGLTYGGVAYTAQDVRTVLDLGLVIIPVVNPDGVAYDQSTNLCWRKNRNPTSAIPGNPNSVGVDLNRNFSPVWNFTKAMVPGVQAASEDPANEQFHGTGPLSEPETKNVDWVMSQHSELGWFIDQHSVAGVVIHGWCHDSNQVSNPAMNFLNPAYDGKRGALPDTLSTMYREYIKQRDWDDMSITAARIAGAMTDSTARAYVAMPAANFYPSSGCSADQGNFRAAMASGPASRMTIRGFGLEFGMPKDPAGGCPFYPTAQEHKLNMVENGAGFMAFLLNAARLS</sequence>
<gene>
    <name evidence="11" type="ORF">B0T16DRAFT_402968</name>
</gene>
<feature type="region of interest" description="Disordered" evidence="8">
    <location>
        <begin position="32"/>
        <end position="53"/>
    </location>
</feature>
<dbReference type="Proteomes" id="UP001174936">
    <property type="component" value="Unassembled WGS sequence"/>
</dbReference>
<comment type="similarity">
    <text evidence="2 7">Belongs to the peptidase M14 family.</text>
</comment>
<dbReference type="PANTHER" id="PTHR11705:SF143">
    <property type="entry name" value="SLL0236 PROTEIN"/>
    <property type="match status" value="1"/>
</dbReference>
<keyword evidence="4" id="KW-0378">Hydrolase</keyword>
<dbReference type="GO" id="GO:0006508">
    <property type="term" value="P:proteolysis"/>
    <property type="evidence" value="ECO:0007669"/>
    <property type="project" value="UniProtKB-KW"/>
</dbReference>
<comment type="caution">
    <text evidence="7">Lacks conserved residue(s) required for the propagation of feature annotation.</text>
</comment>
<feature type="signal peptide" evidence="9">
    <location>
        <begin position="1"/>
        <end position="16"/>
    </location>
</feature>
<comment type="caution">
    <text evidence="11">The sequence shown here is derived from an EMBL/GenBank/DDBJ whole genome shotgun (WGS) entry which is preliminary data.</text>
</comment>
<dbReference type="SUPFAM" id="SSF53187">
    <property type="entry name" value="Zn-dependent exopeptidases"/>
    <property type="match status" value="1"/>
</dbReference>
<keyword evidence="3" id="KW-0645">Protease</keyword>
<evidence type="ECO:0000313" key="11">
    <source>
        <dbReference type="EMBL" id="KAK0658074.1"/>
    </source>
</evidence>
<evidence type="ECO:0000256" key="3">
    <source>
        <dbReference type="ARBA" id="ARBA00022670"/>
    </source>
</evidence>
<dbReference type="GO" id="GO:0008270">
    <property type="term" value="F:zinc ion binding"/>
    <property type="evidence" value="ECO:0007669"/>
    <property type="project" value="InterPro"/>
</dbReference>
<dbReference type="PANTHER" id="PTHR11705">
    <property type="entry name" value="PROTEASE FAMILY M14 CARBOXYPEPTIDASE A,B"/>
    <property type="match status" value="1"/>
</dbReference>
<protein>
    <submittedName>
        <fullName evidence="11">Zinc carboxypeptidase</fullName>
    </submittedName>
</protein>
<dbReference type="SMART" id="SM00631">
    <property type="entry name" value="Zn_pept"/>
    <property type="match status" value="1"/>
</dbReference>
<evidence type="ECO:0000256" key="4">
    <source>
        <dbReference type="ARBA" id="ARBA00022801"/>
    </source>
</evidence>
<evidence type="ECO:0000256" key="1">
    <source>
        <dbReference type="ARBA" id="ARBA00001947"/>
    </source>
</evidence>
<dbReference type="EMBL" id="JAULSV010000001">
    <property type="protein sequence ID" value="KAK0658074.1"/>
    <property type="molecule type" value="Genomic_DNA"/>
</dbReference>
<feature type="domain" description="Peptidase M14" evidence="10">
    <location>
        <begin position="75"/>
        <end position="440"/>
    </location>
</feature>
<dbReference type="Gene3D" id="3.40.630.10">
    <property type="entry name" value="Zn peptidases"/>
    <property type="match status" value="1"/>
</dbReference>
<dbReference type="PROSITE" id="PS52035">
    <property type="entry name" value="PEPTIDASE_M14"/>
    <property type="match status" value="1"/>
</dbReference>
<evidence type="ECO:0000259" key="10">
    <source>
        <dbReference type="PROSITE" id="PS52035"/>
    </source>
</evidence>
<reference evidence="11" key="1">
    <citation type="submission" date="2023-06" db="EMBL/GenBank/DDBJ databases">
        <title>Genome-scale phylogeny and comparative genomics of the fungal order Sordariales.</title>
        <authorList>
            <consortium name="Lawrence Berkeley National Laboratory"/>
            <person name="Hensen N."/>
            <person name="Bonometti L."/>
            <person name="Westerberg I."/>
            <person name="Brannstrom I.O."/>
            <person name="Guillou S."/>
            <person name="Cros-Aarteil S."/>
            <person name="Calhoun S."/>
            <person name="Haridas S."/>
            <person name="Kuo A."/>
            <person name="Mondo S."/>
            <person name="Pangilinan J."/>
            <person name="Riley R."/>
            <person name="Labutti K."/>
            <person name="Andreopoulos B."/>
            <person name="Lipzen A."/>
            <person name="Chen C."/>
            <person name="Yanf M."/>
            <person name="Daum C."/>
            <person name="Ng V."/>
            <person name="Clum A."/>
            <person name="Steindorff A."/>
            <person name="Ohm R."/>
            <person name="Martin F."/>
            <person name="Silar P."/>
            <person name="Natvig D."/>
            <person name="Lalanne C."/>
            <person name="Gautier V."/>
            <person name="Ament-Velasquez S.L."/>
            <person name="Kruys A."/>
            <person name="Hutchinson M.I."/>
            <person name="Powell A.J."/>
            <person name="Barry K."/>
            <person name="Miller A.N."/>
            <person name="Grigoriev I.V."/>
            <person name="Debuchy R."/>
            <person name="Gladieux P."/>
            <person name="Thoren M.H."/>
            <person name="Johannesson H."/>
        </authorList>
    </citation>
    <scope>NUCLEOTIDE SEQUENCE</scope>
    <source>
        <strain evidence="11">SMH2532-1</strain>
    </source>
</reference>
<evidence type="ECO:0000256" key="2">
    <source>
        <dbReference type="ARBA" id="ARBA00005988"/>
    </source>
</evidence>
<organism evidence="11 12">
    <name type="scientific">Cercophora newfieldiana</name>
    <dbReference type="NCBI Taxonomy" id="92897"/>
    <lineage>
        <taxon>Eukaryota</taxon>
        <taxon>Fungi</taxon>
        <taxon>Dikarya</taxon>
        <taxon>Ascomycota</taxon>
        <taxon>Pezizomycotina</taxon>
        <taxon>Sordariomycetes</taxon>
        <taxon>Sordariomycetidae</taxon>
        <taxon>Sordariales</taxon>
        <taxon>Lasiosphaeriaceae</taxon>
        <taxon>Cercophora</taxon>
    </lineage>
</organism>